<accession>A0ABM9D7A5</accession>
<dbReference type="EMBL" id="OW150024">
    <property type="protein sequence ID" value="CAH2030354.1"/>
    <property type="molecule type" value="Genomic_DNA"/>
</dbReference>
<proteinExistence type="predicted"/>
<sequence>METSLQPMTADSVREILESAGAQVMARSGRTEHYSAPREFSFEVKGLFPNGMGMHIVARQFNYRDPWEATGRVNDLVDVLLLRGGEATPLPRGYTWFQGAEEECGVDEMTLREMVACVRELNVKVYELQRLTGDL</sequence>
<evidence type="ECO:0000313" key="1">
    <source>
        <dbReference type="EMBL" id="CAH2030354.1"/>
    </source>
</evidence>
<keyword evidence="2" id="KW-1185">Reference proteome</keyword>
<protein>
    <submittedName>
        <fullName evidence="1">Uncharacterized protein</fullName>
    </submittedName>
</protein>
<organism evidence="1 2">
    <name type="scientific">Trichlorobacter ammonificans</name>
    <dbReference type="NCBI Taxonomy" id="2916410"/>
    <lineage>
        <taxon>Bacteria</taxon>
        <taxon>Pseudomonadati</taxon>
        <taxon>Thermodesulfobacteriota</taxon>
        <taxon>Desulfuromonadia</taxon>
        <taxon>Geobacterales</taxon>
        <taxon>Geobacteraceae</taxon>
        <taxon>Trichlorobacter</taxon>
    </lineage>
</organism>
<name>A0ABM9D7A5_9BACT</name>
<gene>
    <name evidence="1" type="ORF">GEAMG1_0537</name>
</gene>
<dbReference type="Proteomes" id="UP001295463">
    <property type="component" value="Chromosome"/>
</dbReference>
<dbReference type="RefSeq" id="WP_305731294.1">
    <property type="nucleotide sequence ID" value="NZ_OW150024.1"/>
</dbReference>
<reference evidence="1 2" key="1">
    <citation type="submission" date="2022-03" db="EMBL/GenBank/DDBJ databases">
        <authorList>
            <person name="Koch H."/>
        </authorList>
    </citation>
    <scope>NUCLEOTIDE SEQUENCE [LARGE SCALE GENOMIC DNA]</scope>
    <source>
        <strain evidence="1 2">G1</strain>
    </source>
</reference>
<evidence type="ECO:0000313" key="2">
    <source>
        <dbReference type="Proteomes" id="UP001295463"/>
    </source>
</evidence>